<evidence type="ECO:0000313" key="1">
    <source>
        <dbReference type="EMBL" id="KZT07281.1"/>
    </source>
</evidence>
<sequence>MKSPWARNHHPTFRLLSSPAPAGVLWNQAIYSEHMPRPNSSLTGATIKVHLASTHGRRHAGACLWSPTRLSASPWARQIFVTPLVQGSVFLSALILKPRLHAHADLALDGCGCRSPYPKQFEISPWFHRSLAMRGPRRKRTPLRANHRLFRRRRSAK</sequence>
<reference evidence="1 2" key="1">
    <citation type="journal article" date="2016" name="Mol. Biol. Evol.">
        <title>Comparative Genomics of Early-Diverging Mushroom-Forming Fungi Provides Insights into the Origins of Lignocellulose Decay Capabilities.</title>
        <authorList>
            <person name="Nagy L.G."/>
            <person name="Riley R."/>
            <person name="Tritt A."/>
            <person name="Adam C."/>
            <person name="Daum C."/>
            <person name="Floudas D."/>
            <person name="Sun H."/>
            <person name="Yadav J.S."/>
            <person name="Pangilinan J."/>
            <person name="Larsson K.H."/>
            <person name="Matsuura K."/>
            <person name="Barry K."/>
            <person name="Labutti K."/>
            <person name="Kuo R."/>
            <person name="Ohm R.A."/>
            <person name="Bhattacharya S.S."/>
            <person name="Shirouzu T."/>
            <person name="Yoshinaga Y."/>
            <person name="Martin F.M."/>
            <person name="Grigoriev I.V."/>
            <person name="Hibbett D.S."/>
        </authorList>
    </citation>
    <scope>NUCLEOTIDE SEQUENCE [LARGE SCALE GENOMIC DNA]</scope>
    <source>
        <strain evidence="1 2">93-53</strain>
    </source>
</reference>
<dbReference type="AlphaFoldDB" id="A0A165EL32"/>
<keyword evidence="2" id="KW-1185">Reference proteome</keyword>
<name>A0A165EL32_9APHY</name>
<dbReference type="InParanoid" id="A0A165EL32"/>
<dbReference type="Proteomes" id="UP000076871">
    <property type="component" value="Unassembled WGS sequence"/>
</dbReference>
<proteinExistence type="predicted"/>
<organism evidence="1 2">
    <name type="scientific">Laetiporus sulphureus 93-53</name>
    <dbReference type="NCBI Taxonomy" id="1314785"/>
    <lineage>
        <taxon>Eukaryota</taxon>
        <taxon>Fungi</taxon>
        <taxon>Dikarya</taxon>
        <taxon>Basidiomycota</taxon>
        <taxon>Agaricomycotina</taxon>
        <taxon>Agaricomycetes</taxon>
        <taxon>Polyporales</taxon>
        <taxon>Laetiporus</taxon>
    </lineage>
</organism>
<dbReference type="RefSeq" id="XP_040765021.1">
    <property type="nucleotide sequence ID" value="XM_040912482.1"/>
</dbReference>
<evidence type="ECO:0000313" key="2">
    <source>
        <dbReference type="Proteomes" id="UP000076871"/>
    </source>
</evidence>
<protein>
    <submittedName>
        <fullName evidence="1">Uncharacterized protein</fullName>
    </submittedName>
</protein>
<dbReference type="EMBL" id="KV427620">
    <property type="protein sequence ID" value="KZT07281.1"/>
    <property type="molecule type" value="Genomic_DNA"/>
</dbReference>
<accession>A0A165EL32</accession>
<gene>
    <name evidence="1" type="ORF">LAESUDRAFT_758688</name>
</gene>
<dbReference type="GeneID" id="63829510"/>